<evidence type="ECO:0000313" key="1">
    <source>
        <dbReference type="EMBL" id="CAG9985138.1"/>
    </source>
</evidence>
<name>A0A9N9UCZ5_9HYPO</name>
<keyword evidence="2" id="KW-1185">Reference proteome</keyword>
<dbReference type="OrthoDB" id="9978173at2759"/>
<organism evidence="1 2">
    <name type="scientific">Clonostachys byssicola</name>
    <dbReference type="NCBI Taxonomy" id="160290"/>
    <lineage>
        <taxon>Eukaryota</taxon>
        <taxon>Fungi</taxon>
        <taxon>Dikarya</taxon>
        <taxon>Ascomycota</taxon>
        <taxon>Pezizomycotina</taxon>
        <taxon>Sordariomycetes</taxon>
        <taxon>Hypocreomycetidae</taxon>
        <taxon>Hypocreales</taxon>
        <taxon>Bionectriaceae</taxon>
        <taxon>Clonostachys</taxon>
    </lineage>
</organism>
<reference evidence="2" key="1">
    <citation type="submission" date="2019-06" db="EMBL/GenBank/DDBJ databases">
        <authorList>
            <person name="Broberg M."/>
        </authorList>
    </citation>
    <scope>NUCLEOTIDE SEQUENCE [LARGE SCALE GENOMIC DNA]</scope>
</reference>
<reference evidence="1 2" key="2">
    <citation type="submission" date="2021-10" db="EMBL/GenBank/DDBJ databases">
        <authorList>
            <person name="Piombo E."/>
        </authorList>
    </citation>
    <scope>NUCLEOTIDE SEQUENCE [LARGE SCALE GENOMIC DNA]</scope>
</reference>
<dbReference type="Proteomes" id="UP000754883">
    <property type="component" value="Unassembled WGS sequence"/>
</dbReference>
<dbReference type="InterPro" id="IPR025533">
    <property type="entry name" value="DUF4419"/>
</dbReference>
<comment type="caution">
    <text evidence="1">The sequence shown here is derived from an EMBL/GenBank/DDBJ whole genome shotgun (WGS) entry which is preliminary data.</text>
</comment>
<dbReference type="PANTHER" id="PTHR31252">
    <property type="entry name" value="DUF4419 DOMAIN-CONTAINING PROTEIN"/>
    <property type="match status" value="1"/>
</dbReference>
<evidence type="ECO:0000313" key="2">
    <source>
        <dbReference type="Proteomes" id="UP000754883"/>
    </source>
</evidence>
<dbReference type="AlphaFoldDB" id="A0A9N9UCZ5"/>
<dbReference type="EMBL" id="CABFNO020001394">
    <property type="protein sequence ID" value="CAG9985138.1"/>
    <property type="molecule type" value="Genomic_DNA"/>
</dbReference>
<sequence length="398" mass="45389">MPVIIRPQPEKVGVNMDRVVRSSRKLLATTSKEWTAERPGWGQTNKRQTPEDRLVLRSSFENLEPASANIIPYRNGLVHGIIRAFQQELHLVLRPDDVWQAVLVQFNFYVNAHAEELRHFFVTHKEKEDLVLDMRPIPLLDIDFQEASEKFIDLMKPFLVDKSLSEWLLPAFTTTTANDKTVAALTVMSTMKKYFDYTLLCGGCGFPSVTLEGEKKDWELLAAKIRKLADYGDEPADWSVYLVKVVEKMIESFDKPDDDNVKAFWMRACHAAGQDGSGSVETLSGWLTAFCYWGDDGKRVSHWSDEGLGKLMPEVDRLRLTLHGTPFPVISRSQVPKAVTEVPIIVKDYETYMVHETTVIAGQMAMKGAQMEDKSRITHVQPMSGWWMLEDKTYPFTP</sequence>
<accession>A0A9N9UCZ5</accession>
<proteinExistence type="predicted"/>
<dbReference type="PANTHER" id="PTHR31252:SF11">
    <property type="entry name" value="DUF4419 DOMAIN-CONTAINING PROTEIN"/>
    <property type="match status" value="1"/>
</dbReference>
<gene>
    <name evidence="1" type="ORF">CBYS24578_00006811</name>
</gene>
<dbReference type="Pfam" id="PF14388">
    <property type="entry name" value="DUF4419"/>
    <property type="match status" value="1"/>
</dbReference>
<protein>
    <submittedName>
        <fullName evidence="1">Uncharacterized protein</fullName>
    </submittedName>
</protein>